<name>A0A1I4QC34_9GAMM</name>
<keyword evidence="1" id="KW-0472">Membrane</keyword>
<protein>
    <recommendedName>
        <fullName evidence="4">Lipase</fullName>
    </recommendedName>
</protein>
<keyword evidence="1" id="KW-1133">Transmembrane helix</keyword>
<keyword evidence="3" id="KW-1185">Reference proteome</keyword>
<keyword evidence="1" id="KW-0812">Transmembrane</keyword>
<evidence type="ECO:0000256" key="1">
    <source>
        <dbReference type="SAM" id="Phobius"/>
    </source>
</evidence>
<dbReference type="Proteomes" id="UP000243629">
    <property type="component" value="Unassembled WGS sequence"/>
</dbReference>
<dbReference type="RefSeq" id="WP_177197228.1">
    <property type="nucleotide sequence ID" value="NZ_FOUI01000004.1"/>
</dbReference>
<evidence type="ECO:0008006" key="4">
    <source>
        <dbReference type="Google" id="ProtNLM"/>
    </source>
</evidence>
<sequence length="103" mass="11772">MNPLRSLGSADFWIRLGWMLLFVLAWQVAEVLLLLTVLAQLFWRVLYAEDHPCLARWGQALGHYVRQIAAFLTSAEAVKPWPFVEWPGSCGQRSVRLPRPPAN</sequence>
<proteinExistence type="predicted"/>
<evidence type="ECO:0000313" key="3">
    <source>
        <dbReference type="Proteomes" id="UP000243629"/>
    </source>
</evidence>
<dbReference type="AlphaFoldDB" id="A0A1I4QC34"/>
<gene>
    <name evidence="2" type="ORF">SAMN05216217_10482</name>
</gene>
<organism evidence="2 3">
    <name type="scientific">Halopseudomonas yangmingensis</name>
    <dbReference type="NCBI Taxonomy" id="1720063"/>
    <lineage>
        <taxon>Bacteria</taxon>
        <taxon>Pseudomonadati</taxon>
        <taxon>Pseudomonadota</taxon>
        <taxon>Gammaproteobacteria</taxon>
        <taxon>Pseudomonadales</taxon>
        <taxon>Pseudomonadaceae</taxon>
        <taxon>Halopseudomonas</taxon>
    </lineage>
</organism>
<dbReference type="STRING" id="1720063.SAMN05216217_10482"/>
<evidence type="ECO:0000313" key="2">
    <source>
        <dbReference type="EMBL" id="SFM37628.1"/>
    </source>
</evidence>
<accession>A0A1I4QC34</accession>
<dbReference type="InterPro" id="IPR025498">
    <property type="entry name" value="DUF4389"/>
</dbReference>
<dbReference type="Pfam" id="PF14333">
    <property type="entry name" value="DUF4389"/>
    <property type="match status" value="1"/>
</dbReference>
<feature type="transmembrane region" description="Helical" evidence="1">
    <location>
        <begin position="12"/>
        <end position="38"/>
    </location>
</feature>
<dbReference type="EMBL" id="FOUI01000004">
    <property type="protein sequence ID" value="SFM37628.1"/>
    <property type="molecule type" value="Genomic_DNA"/>
</dbReference>
<reference evidence="3" key="1">
    <citation type="submission" date="2016-10" db="EMBL/GenBank/DDBJ databases">
        <authorList>
            <person name="Varghese N."/>
            <person name="Submissions S."/>
        </authorList>
    </citation>
    <scope>NUCLEOTIDE SEQUENCE [LARGE SCALE GENOMIC DNA]</scope>
    <source>
        <strain evidence="3">DSM 24213</strain>
    </source>
</reference>